<keyword evidence="4" id="KW-0288">FMN</keyword>
<dbReference type="SUPFAM" id="SSF51395">
    <property type="entry name" value="FMN-linked oxidoreductases"/>
    <property type="match status" value="1"/>
</dbReference>
<keyword evidence="7" id="KW-0560">Oxidoreductase</keyword>
<evidence type="ECO:0000256" key="5">
    <source>
        <dbReference type="ARBA" id="ARBA00022692"/>
    </source>
</evidence>
<dbReference type="AlphaFoldDB" id="A0A4U0VI99"/>
<dbReference type="InterPro" id="IPR013785">
    <property type="entry name" value="Aldolase_TIM"/>
</dbReference>
<comment type="subcellular location">
    <subcellularLocation>
        <location evidence="2">Membrane</location>
        <topology evidence="2">Multi-pass membrane protein</topology>
    </subcellularLocation>
</comment>
<dbReference type="FunFam" id="3.20.20.70:FF:000132">
    <property type="entry name" value="FMN dependent dehydrogenase"/>
    <property type="match status" value="1"/>
</dbReference>
<evidence type="ECO:0000256" key="1">
    <source>
        <dbReference type="ARBA" id="ARBA00001917"/>
    </source>
</evidence>
<feature type="transmembrane region" description="Helical" evidence="10">
    <location>
        <begin position="64"/>
        <end position="89"/>
    </location>
</feature>
<dbReference type="Proteomes" id="UP000310066">
    <property type="component" value="Unassembled WGS sequence"/>
</dbReference>
<gene>
    <name evidence="12" type="ORF">B0A54_00637</name>
</gene>
<feature type="transmembrane region" description="Helical" evidence="10">
    <location>
        <begin position="334"/>
        <end position="354"/>
    </location>
</feature>
<feature type="region of interest" description="Disordered" evidence="9">
    <location>
        <begin position="131"/>
        <end position="164"/>
    </location>
</feature>
<feature type="transmembrane region" description="Helical" evidence="10">
    <location>
        <begin position="309"/>
        <end position="327"/>
    </location>
</feature>
<feature type="transmembrane region" description="Helical" evidence="10">
    <location>
        <begin position="265"/>
        <end position="284"/>
    </location>
</feature>
<dbReference type="Gene3D" id="3.20.20.70">
    <property type="entry name" value="Aldolase class I"/>
    <property type="match status" value="1"/>
</dbReference>
<sequence length="908" mass="101161">MDDYHDLWQRTWAYLTMDEPRAGLHPIPGTKPITIEALLLPPVMYYIALLFLPPPPPQAVDTILLKLLRTALATMAGVLFFRLPLAYYIPQSIGLNYQLSLVGLYGGCRVLDAFFISPILFGHIPRRVRYEHQPRGSDKPTDPKKSTEDLSKNHIGFADSNAGAPPNWDRVPSLPLDNYWPTGASDAANTAMDALYRTWSGPTMQPVHQHEIPEDGFPHTFYDRASWALELELSMRGMGFTLTTADVKHTRETWLPTVSNRLHSIFVHVLPVVAVCLGIIRFTYDNYLGPNGDPPPFHGPSRFDTRLSLPMQLLLTAALGAFLMAAFSLAHSSFAIMCAPLAPSPFAFFPPLYTIPIWEITSVRKFWSYGWHRLFARLFLVYGVWPGEWVEKKLTGKGPKERADLGKVVGGFLSSAFVHSFSVRSVLGGDWIKARGEAQFFVLNGMAVVVEGAVIKAVVARRKKAKAPLEMWYDAWYPATNWTTAAMDTKNENKDFRNTPEYAEYQRESFWASNDGKVMPFNTEPGALEDRAKEKLSEGGWLYASSNAGQSTTHLANRQAFFRHKIIPRMLVDTNKRDTKHEIWGHKTSAPIGFAPIGINKIYHPLGELPVAQVAKELNLPYCLSTAGSTAIEDVGKANGAGTRFFQLYMPHDDELTISLLKRAVDSGFTACILTVDTWQLGWRHDDVNASNYAFYHGQGADLGLTDPVFQQRLKADGIDPKTMPNEAGAKWIDNVWHGRAHTWEKLPWLMKTWKELSGGKPFAIKGTQAVQDARKAVEMGVDGIVVSNHAGRQVDGAQGSLDALEKIVDAVGDKTYIMFDSGIRGASDVVKALCLGAQFVFVGRLWVWGLSIMGEHGVRHVMKSLLADLDIMFNVAGVQNVEQLIGNREWLESHPAGQTMIAERSRL</sequence>
<feature type="domain" description="FMN hydroxy acid dehydrogenase" evidence="11">
    <location>
        <begin position="517"/>
        <end position="895"/>
    </location>
</feature>
<proteinExistence type="predicted"/>
<feature type="compositionally biased region" description="Basic and acidic residues" evidence="9">
    <location>
        <begin position="131"/>
        <end position="152"/>
    </location>
</feature>
<dbReference type="Pfam" id="PF13813">
    <property type="entry name" value="MBOAT_2"/>
    <property type="match status" value="1"/>
</dbReference>
<dbReference type="STRING" id="329885.A0A4U0VI99"/>
<name>A0A4U0VI99_9PEZI</name>
<dbReference type="OrthoDB" id="1077582at2759"/>
<evidence type="ECO:0000313" key="12">
    <source>
        <dbReference type="EMBL" id="TKA48502.1"/>
    </source>
</evidence>
<dbReference type="PROSITE" id="PS51349">
    <property type="entry name" value="FMN_HYDROXY_ACID_DH_2"/>
    <property type="match status" value="1"/>
</dbReference>
<comment type="caution">
    <text evidence="12">The sequence shown here is derived from an EMBL/GenBank/DDBJ whole genome shotgun (WGS) entry which is preliminary data.</text>
</comment>
<protein>
    <recommendedName>
        <fullName evidence="11">FMN hydroxy acid dehydrogenase domain-containing protein</fullName>
    </recommendedName>
</protein>
<dbReference type="PANTHER" id="PTHR10578">
    <property type="entry name" value="S -2-HYDROXY-ACID OXIDASE-RELATED"/>
    <property type="match status" value="1"/>
</dbReference>
<keyword evidence="5 10" id="KW-0812">Transmembrane</keyword>
<dbReference type="InterPro" id="IPR037396">
    <property type="entry name" value="FMN_HAD"/>
</dbReference>
<feature type="transmembrane region" description="Helical" evidence="10">
    <location>
        <begin position="101"/>
        <end position="121"/>
    </location>
</feature>
<evidence type="ECO:0000256" key="8">
    <source>
        <dbReference type="ARBA" id="ARBA00023136"/>
    </source>
</evidence>
<dbReference type="InterPro" id="IPR032805">
    <property type="entry name" value="Wax_synthase_dom"/>
</dbReference>
<reference evidence="12 13" key="1">
    <citation type="submission" date="2017-03" db="EMBL/GenBank/DDBJ databases">
        <title>Genomes of endolithic fungi from Antarctica.</title>
        <authorList>
            <person name="Coleine C."/>
            <person name="Masonjones S."/>
            <person name="Stajich J.E."/>
        </authorList>
    </citation>
    <scope>NUCLEOTIDE SEQUENCE [LARGE SCALE GENOMIC DNA]</scope>
    <source>
        <strain evidence="12 13">CCFEE 5311</strain>
    </source>
</reference>
<evidence type="ECO:0000256" key="3">
    <source>
        <dbReference type="ARBA" id="ARBA00022630"/>
    </source>
</evidence>
<evidence type="ECO:0000256" key="4">
    <source>
        <dbReference type="ARBA" id="ARBA00022643"/>
    </source>
</evidence>
<evidence type="ECO:0000259" key="11">
    <source>
        <dbReference type="PROSITE" id="PS51349"/>
    </source>
</evidence>
<evidence type="ECO:0000256" key="6">
    <source>
        <dbReference type="ARBA" id="ARBA00022989"/>
    </source>
</evidence>
<dbReference type="EMBL" id="NAJP01000003">
    <property type="protein sequence ID" value="TKA48502.1"/>
    <property type="molecule type" value="Genomic_DNA"/>
</dbReference>
<feature type="transmembrane region" description="Helical" evidence="10">
    <location>
        <begin position="33"/>
        <end position="52"/>
    </location>
</feature>
<dbReference type="GO" id="GO:0016491">
    <property type="term" value="F:oxidoreductase activity"/>
    <property type="evidence" value="ECO:0007669"/>
    <property type="project" value="UniProtKB-KW"/>
</dbReference>
<evidence type="ECO:0000256" key="7">
    <source>
        <dbReference type="ARBA" id="ARBA00023002"/>
    </source>
</evidence>
<dbReference type="Pfam" id="PF01070">
    <property type="entry name" value="FMN_dh"/>
    <property type="match status" value="1"/>
</dbReference>
<keyword evidence="8 10" id="KW-0472">Membrane</keyword>
<dbReference type="InterPro" id="IPR000262">
    <property type="entry name" value="FMN-dep_DH"/>
</dbReference>
<keyword evidence="6 10" id="KW-1133">Transmembrane helix</keyword>
<keyword evidence="3" id="KW-0285">Flavoprotein</keyword>
<evidence type="ECO:0000313" key="13">
    <source>
        <dbReference type="Proteomes" id="UP000310066"/>
    </source>
</evidence>
<evidence type="ECO:0000256" key="9">
    <source>
        <dbReference type="SAM" id="MobiDB-lite"/>
    </source>
</evidence>
<dbReference type="GO" id="GO:0016020">
    <property type="term" value="C:membrane"/>
    <property type="evidence" value="ECO:0007669"/>
    <property type="project" value="UniProtKB-SubCell"/>
</dbReference>
<evidence type="ECO:0000256" key="2">
    <source>
        <dbReference type="ARBA" id="ARBA00004141"/>
    </source>
</evidence>
<organism evidence="12 13">
    <name type="scientific">Friedmanniomyces endolithicus</name>
    <dbReference type="NCBI Taxonomy" id="329885"/>
    <lineage>
        <taxon>Eukaryota</taxon>
        <taxon>Fungi</taxon>
        <taxon>Dikarya</taxon>
        <taxon>Ascomycota</taxon>
        <taxon>Pezizomycotina</taxon>
        <taxon>Dothideomycetes</taxon>
        <taxon>Dothideomycetidae</taxon>
        <taxon>Mycosphaerellales</taxon>
        <taxon>Teratosphaeriaceae</taxon>
        <taxon>Friedmanniomyces</taxon>
    </lineage>
</organism>
<accession>A0A4U0VI99</accession>
<dbReference type="PANTHER" id="PTHR10578:SF75">
    <property type="entry name" value="L-LACTATE DEHYDROGENASE (AFU_ORTHOLOGUE AFUA_4G07050)"/>
    <property type="match status" value="1"/>
</dbReference>
<comment type="cofactor">
    <cofactor evidence="1">
        <name>FMN</name>
        <dbReference type="ChEBI" id="CHEBI:58210"/>
    </cofactor>
</comment>
<evidence type="ECO:0000256" key="10">
    <source>
        <dbReference type="SAM" id="Phobius"/>
    </source>
</evidence>